<reference evidence="10" key="1">
    <citation type="journal article" date="2019" name="Int. J. Syst. Evol. Microbiol.">
        <title>The Global Catalogue of Microorganisms (GCM) 10K type strain sequencing project: providing services to taxonomists for standard genome sequencing and annotation.</title>
        <authorList>
            <consortium name="The Broad Institute Genomics Platform"/>
            <consortium name="The Broad Institute Genome Sequencing Center for Infectious Disease"/>
            <person name="Wu L."/>
            <person name="Ma J."/>
        </authorList>
    </citation>
    <scope>NUCLEOTIDE SEQUENCE [LARGE SCALE GENOMIC DNA]</scope>
    <source>
        <strain evidence="10">JCM 17688</strain>
    </source>
</reference>
<organism evidence="9 10">
    <name type="scientific">Tsukamurella soli</name>
    <dbReference type="NCBI Taxonomy" id="644556"/>
    <lineage>
        <taxon>Bacteria</taxon>
        <taxon>Bacillati</taxon>
        <taxon>Actinomycetota</taxon>
        <taxon>Actinomycetes</taxon>
        <taxon>Mycobacteriales</taxon>
        <taxon>Tsukamurellaceae</taxon>
        <taxon>Tsukamurella</taxon>
    </lineage>
</organism>
<feature type="site" description="Important for catalytic activity" evidence="7">
    <location>
        <position position="305"/>
    </location>
</feature>
<gene>
    <name evidence="7" type="primary">mltG</name>
    <name evidence="9" type="ORF">GCM10023147_44010</name>
</gene>
<name>A0ABP8KB98_9ACTN</name>
<evidence type="ECO:0000256" key="1">
    <source>
        <dbReference type="ARBA" id="ARBA00022475"/>
    </source>
</evidence>
<accession>A0ABP8KB98</accession>
<evidence type="ECO:0000256" key="7">
    <source>
        <dbReference type="HAMAP-Rule" id="MF_02065"/>
    </source>
</evidence>
<dbReference type="EC" id="4.2.2.29" evidence="7"/>
<evidence type="ECO:0000256" key="2">
    <source>
        <dbReference type="ARBA" id="ARBA00022692"/>
    </source>
</evidence>
<feature type="transmembrane region" description="Helical" evidence="7">
    <location>
        <begin position="47"/>
        <end position="67"/>
    </location>
</feature>
<comment type="catalytic activity">
    <reaction evidence="7">
        <text>a peptidoglycan chain = a peptidoglycan chain with N-acetyl-1,6-anhydromuramyl-[peptide] at the reducing end + a peptidoglycan chain with N-acetylglucosamine at the non-reducing end.</text>
        <dbReference type="EC" id="4.2.2.29"/>
    </reaction>
</comment>
<dbReference type="PANTHER" id="PTHR30518:SF2">
    <property type="entry name" value="ENDOLYTIC MUREIN TRANSGLYCOSYLASE"/>
    <property type="match status" value="1"/>
</dbReference>
<comment type="similarity">
    <text evidence="7">Belongs to the transglycosylase MltG family.</text>
</comment>
<keyword evidence="6 7" id="KW-0961">Cell wall biogenesis/degradation</keyword>
<keyword evidence="1 7" id="KW-1003">Cell membrane</keyword>
<keyword evidence="4 7" id="KW-0472">Membrane</keyword>
<dbReference type="EMBL" id="BAABFR010000103">
    <property type="protein sequence ID" value="GAA4402963.1"/>
    <property type="molecule type" value="Genomic_DNA"/>
</dbReference>
<protein>
    <recommendedName>
        <fullName evidence="7">Endolytic murein transglycosylase</fullName>
        <ecNumber evidence="7">4.2.2.29</ecNumber>
    </recommendedName>
    <alternativeName>
        <fullName evidence="7">Peptidoglycan lytic transglycosylase</fullName>
    </alternativeName>
    <alternativeName>
        <fullName evidence="7">Peptidoglycan polymerization terminase</fullName>
    </alternativeName>
</protein>
<comment type="caution">
    <text evidence="9">The sequence shown here is derived from an EMBL/GenBank/DDBJ whole genome shotgun (WGS) entry which is preliminary data.</text>
</comment>
<dbReference type="RefSeq" id="WP_345000168.1">
    <property type="nucleotide sequence ID" value="NZ_BAABFR010000103.1"/>
</dbReference>
<feature type="region of interest" description="Disordered" evidence="8">
    <location>
        <begin position="1"/>
        <end position="40"/>
    </location>
</feature>
<proteinExistence type="inferred from homology"/>
<feature type="compositionally biased region" description="Basic and acidic residues" evidence="8">
    <location>
        <begin position="28"/>
        <end position="39"/>
    </location>
</feature>
<evidence type="ECO:0000256" key="6">
    <source>
        <dbReference type="ARBA" id="ARBA00023316"/>
    </source>
</evidence>
<dbReference type="Pfam" id="PF02618">
    <property type="entry name" value="YceG"/>
    <property type="match status" value="1"/>
</dbReference>
<evidence type="ECO:0000313" key="10">
    <source>
        <dbReference type="Proteomes" id="UP001500635"/>
    </source>
</evidence>
<sequence length="428" mass="45731">MNDGWRTQRAEPVQVGDAAGVARPPQTRTERRRERERQERLRRRGRLAFATIVVAFVVVIAGIAYPMRHTLGLSRLFGGQSTADWSSGSTGPQLIVHITGTNNSDFAQTLVDAGVVRSAGAFNDAAGDQPISAGFYELNKHMSASDCVKLLTDPARTHRVGMLSVPPGAQLDDKHGIDDKVTQGILSMISDATAYTLNGTPHRVTVDALVKAAAAASTADLQIPDWATTAVQAKTGDHRRIEGLIAPGSWDQVDPQASPTAILASLISASAAKFQAEGLLDVSTAGAAKLDPYEALVSASVVEREVNQAAYYPKVARVILNRLARKQRLEMDSTVNYTAAVTNIDVAGENLSKPTDWNTYVKYGLPATPIGAVGSDALAATEAPEPGPWLYFVTIDKSGTTLFTSQFSVHEHNRELACANKLLTTGCK</sequence>
<evidence type="ECO:0000256" key="4">
    <source>
        <dbReference type="ARBA" id="ARBA00023136"/>
    </source>
</evidence>
<keyword evidence="3 7" id="KW-1133">Transmembrane helix</keyword>
<dbReference type="PANTHER" id="PTHR30518">
    <property type="entry name" value="ENDOLYTIC MUREIN TRANSGLYCOSYLASE"/>
    <property type="match status" value="1"/>
</dbReference>
<dbReference type="HAMAP" id="MF_02065">
    <property type="entry name" value="MltG"/>
    <property type="match status" value="1"/>
</dbReference>
<comment type="subcellular location">
    <subcellularLocation>
        <location evidence="7">Cell membrane</location>
        <topology evidence="7">Single-pass membrane protein</topology>
    </subcellularLocation>
</comment>
<evidence type="ECO:0000256" key="5">
    <source>
        <dbReference type="ARBA" id="ARBA00023239"/>
    </source>
</evidence>
<dbReference type="Proteomes" id="UP001500635">
    <property type="component" value="Unassembled WGS sequence"/>
</dbReference>
<evidence type="ECO:0000313" key="9">
    <source>
        <dbReference type="EMBL" id="GAA4402963.1"/>
    </source>
</evidence>
<evidence type="ECO:0000256" key="3">
    <source>
        <dbReference type="ARBA" id="ARBA00022989"/>
    </source>
</evidence>
<dbReference type="InterPro" id="IPR003770">
    <property type="entry name" value="MLTG-like"/>
</dbReference>
<keyword evidence="2 7" id="KW-0812">Transmembrane</keyword>
<comment type="function">
    <text evidence="7">Functions as a peptidoglycan terminase that cleaves nascent peptidoglycan strands endolytically to terminate their elongation.</text>
</comment>
<keyword evidence="5 7" id="KW-0456">Lyase</keyword>
<evidence type="ECO:0000256" key="8">
    <source>
        <dbReference type="SAM" id="MobiDB-lite"/>
    </source>
</evidence>
<keyword evidence="10" id="KW-1185">Reference proteome</keyword>